<dbReference type="InterPro" id="IPR016187">
    <property type="entry name" value="CTDL_fold"/>
</dbReference>
<protein>
    <submittedName>
        <fullName evidence="5">SUMF1/EgtB/PvdO family nonheme iron enzyme</fullName>
    </submittedName>
</protein>
<dbReference type="EMBL" id="JAHJDP010000004">
    <property type="protein sequence ID" value="MBU2689425.1"/>
    <property type="molecule type" value="Genomic_DNA"/>
</dbReference>
<proteinExistence type="predicted"/>
<dbReference type="Gene3D" id="1.25.40.10">
    <property type="entry name" value="Tetratricopeptide repeat domain"/>
    <property type="match status" value="1"/>
</dbReference>
<reference evidence="5" key="1">
    <citation type="submission" date="2021-05" db="EMBL/GenBank/DDBJ databases">
        <title>Energy efficiency and biological interactions define the core microbiome of deep oligotrophic groundwater.</title>
        <authorList>
            <person name="Mehrshad M."/>
            <person name="Lopez-Fernandez M."/>
            <person name="Bell E."/>
            <person name="Bernier-Latmani R."/>
            <person name="Bertilsson S."/>
            <person name="Dopson M."/>
        </authorList>
    </citation>
    <scope>NUCLEOTIDE SEQUENCE</scope>
    <source>
        <strain evidence="5">Modern_marine.mb.64</strain>
    </source>
</reference>
<accession>A0A948W4X4</accession>
<evidence type="ECO:0000313" key="6">
    <source>
        <dbReference type="Proteomes" id="UP000777784"/>
    </source>
</evidence>
<evidence type="ECO:0000256" key="3">
    <source>
        <dbReference type="PROSITE-ProRule" id="PRU00339"/>
    </source>
</evidence>
<dbReference type="InterPro" id="IPR019734">
    <property type="entry name" value="TPR_rpt"/>
</dbReference>
<evidence type="ECO:0000256" key="2">
    <source>
        <dbReference type="ARBA" id="ARBA00022803"/>
    </source>
</evidence>
<dbReference type="SUPFAM" id="SSF48452">
    <property type="entry name" value="TPR-like"/>
    <property type="match status" value="1"/>
</dbReference>
<dbReference type="SMART" id="SM00028">
    <property type="entry name" value="TPR"/>
    <property type="match status" value="2"/>
</dbReference>
<dbReference type="AlphaFoldDB" id="A0A948W4X4"/>
<keyword evidence="1" id="KW-0677">Repeat</keyword>
<evidence type="ECO:0000256" key="1">
    <source>
        <dbReference type="ARBA" id="ARBA00022737"/>
    </source>
</evidence>
<comment type="caution">
    <text evidence="5">The sequence shown here is derived from an EMBL/GenBank/DDBJ whole genome shotgun (WGS) entry which is preliminary data.</text>
</comment>
<keyword evidence="2 3" id="KW-0802">TPR repeat</keyword>
<name>A0A948W4X4_UNCEI</name>
<sequence>MMRMAGVFIFLALLVLWPTQQVPLAAAETGITEPPAGMILIPDGEFMMGKEGDGDYSPPHLVRIHSFYMDQTEVTNAQYLKFCEETGHKLPFFWGMDRFFSGPAFPDVPVIGVSWSEAKAYAKWRGGRLPTEAEWEYAARGGLEGKNYSHGDEYDDDLYAKTGDGGPSPVGSRPPNGFGLHDMTGNVMEWVNDWYDDETYKTLPDENPSGPAEGRFKVVRGGGWHTGPGCSKVFHRTCLQTNWLDFNVGFRCARHKLGSAAARMEGVIRLEGLEKGLAAYHGMKKDHPWDYSFFESEFNDLGYTFMGEKKMDEAVEIFKINLLNNPESANAYDSLGEAYMTLGERDLAIENYKKSLALNPNNKGAKEKLRELGVELE</sequence>
<organism evidence="5 6">
    <name type="scientific">Eiseniibacteriota bacterium</name>
    <dbReference type="NCBI Taxonomy" id="2212470"/>
    <lineage>
        <taxon>Bacteria</taxon>
        <taxon>Candidatus Eiseniibacteriota</taxon>
    </lineage>
</organism>
<dbReference type="Proteomes" id="UP000777784">
    <property type="component" value="Unassembled WGS sequence"/>
</dbReference>
<dbReference type="Pfam" id="PF07719">
    <property type="entry name" value="TPR_2"/>
    <property type="match status" value="1"/>
</dbReference>
<evidence type="ECO:0000313" key="5">
    <source>
        <dbReference type="EMBL" id="MBU2689425.1"/>
    </source>
</evidence>
<dbReference type="SUPFAM" id="SSF56436">
    <property type="entry name" value="C-type lectin-like"/>
    <property type="match status" value="1"/>
</dbReference>
<dbReference type="InterPro" id="IPR011990">
    <property type="entry name" value="TPR-like_helical_dom_sf"/>
</dbReference>
<feature type="domain" description="Sulfatase-modifying factor enzyme-like" evidence="4">
    <location>
        <begin position="36"/>
        <end position="254"/>
    </location>
</feature>
<dbReference type="PROSITE" id="PS50293">
    <property type="entry name" value="TPR_REGION"/>
    <property type="match status" value="1"/>
</dbReference>
<dbReference type="InterPro" id="IPR013105">
    <property type="entry name" value="TPR_2"/>
</dbReference>
<dbReference type="Gene3D" id="3.90.1580.10">
    <property type="entry name" value="paralog of FGE (formylglycine-generating enzyme)"/>
    <property type="match status" value="1"/>
</dbReference>
<dbReference type="GO" id="GO:0120147">
    <property type="term" value="F:formylglycine-generating oxidase activity"/>
    <property type="evidence" value="ECO:0007669"/>
    <property type="project" value="TreeGrafter"/>
</dbReference>
<dbReference type="Pfam" id="PF03781">
    <property type="entry name" value="FGE-sulfatase"/>
    <property type="match status" value="1"/>
</dbReference>
<dbReference type="InterPro" id="IPR051043">
    <property type="entry name" value="Sulfatase_Mod_Factor_Kinase"/>
</dbReference>
<feature type="repeat" description="TPR" evidence="3">
    <location>
        <begin position="329"/>
        <end position="362"/>
    </location>
</feature>
<dbReference type="InterPro" id="IPR005532">
    <property type="entry name" value="SUMF_dom"/>
</dbReference>
<gene>
    <name evidence="5" type="ORF">KJ970_00730</name>
</gene>
<evidence type="ECO:0000259" key="4">
    <source>
        <dbReference type="Pfam" id="PF03781"/>
    </source>
</evidence>
<dbReference type="PANTHER" id="PTHR23150:SF19">
    <property type="entry name" value="FORMYLGLYCINE-GENERATING ENZYME"/>
    <property type="match status" value="1"/>
</dbReference>
<dbReference type="PROSITE" id="PS50005">
    <property type="entry name" value="TPR"/>
    <property type="match status" value="1"/>
</dbReference>
<dbReference type="PANTHER" id="PTHR23150">
    <property type="entry name" value="SULFATASE MODIFYING FACTOR 1, 2"/>
    <property type="match status" value="1"/>
</dbReference>
<dbReference type="InterPro" id="IPR042095">
    <property type="entry name" value="SUMF_sf"/>
</dbReference>